<keyword evidence="2" id="KW-1185">Reference proteome</keyword>
<proteinExistence type="predicted"/>
<sequence>MTGTRARRAWVLALVLVALGVSGLVPLLRADEARRQAAWESGCVASGGAVSSEPARRDNPLVVQLPRPTYECRAATGVLVSVRD</sequence>
<gene>
    <name evidence="1" type="ORF">GCM10022197_29460</name>
</gene>
<protein>
    <submittedName>
        <fullName evidence="1">Uncharacterized protein</fullName>
    </submittedName>
</protein>
<evidence type="ECO:0000313" key="2">
    <source>
        <dbReference type="Proteomes" id="UP001500767"/>
    </source>
</evidence>
<organism evidence="1 2">
    <name type="scientific">Microlunatus spumicola</name>
    <dbReference type="NCBI Taxonomy" id="81499"/>
    <lineage>
        <taxon>Bacteria</taxon>
        <taxon>Bacillati</taxon>
        <taxon>Actinomycetota</taxon>
        <taxon>Actinomycetes</taxon>
        <taxon>Propionibacteriales</taxon>
        <taxon>Propionibacteriaceae</taxon>
        <taxon>Microlunatus</taxon>
    </lineage>
</organism>
<dbReference type="RefSeq" id="WP_204913380.1">
    <property type="nucleotide sequence ID" value="NZ_BAAAYR010000004.1"/>
</dbReference>
<dbReference type="Proteomes" id="UP001500767">
    <property type="component" value="Unassembled WGS sequence"/>
</dbReference>
<comment type="caution">
    <text evidence="1">The sequence shown here is derived from an EMBL/GenBank/DDBJ whole genome shotgun (WGS) entry which is preliminary data.</text>
</comment>
<name>A0ABP6XQS2_9ACTN</name>
<accession>A0ABP6XQS2</accession>
<evidence type="ECO:0000313" key="1">
    <source>
        <dbReference type="EMBL" id="GAA3571098.1"/>
    </source>
</evidence>
<reference evidence="2" key="1">
    <citation type="journal article" date="2019" name="Int. J. Syst. Evol. Microbiol.">
        <title>The Global Catalogue of Microorganisms (GCM) 10K type strain sequencing project: providing services to taxonomists for standard genome sequencing and annotation.</title>
        <authorList>
            <consortium name="The Broad Institute Genomics Platform"/>
            <consortium name="The Broad Institute Genome Sequencing Center for Infectious Disease"/>
            <person name="Wu L."/>
            <person name="Ma J."/>
        </authorList>
    </citation>
    <scope>NUCLEOTIDE SEQUENCE [LARGE SCALE GENOMIC DNA]</scope>
    <source>
        <strain evidence="2">JCM 16540</strain>
    </source>
</reference>
<dbReference type="EMBL" id="BAAAYR010000004">
    <property type="protein sequence ID" value="GAA3571098.1"/>
    <property type="molecule type" value="Genomic_DNA"/>
</dbReference>